<dbReference type="Gene3D" id="1.10.10.60">
    <property type="entry name" value="Homeodomain-like"/>
    <property type="match status" value="1"/>
</dbReference>
<dbReference type="Proteomes" id="UP000323274">
    <property type="component" value="Unassembled WGS sequence"/>
</dbReference>
<evidence type="ECO:0000256" key="1">
    <source>
        <dbReference type="ARBA" id="ARBA00023015"/>
    </source>
</evidence>
<organism evidence="6 7">
    <name type="scientific">Leuconostoc citreum</name>
    <dbReference type="NCBI Taxonomy" id="33964"/>
    <lineage>
        <taxon>Bacteria</taxon>
        <taxon>Bacillati</taxon>
        <taxon>Bacillota</taxon>
        <taxon>Bacilli</taxon>
        <taxon>Lactobacillales</taxon>
        <taxon>Lactobacillaceae</taxon>
        <taxon>Leuconostoc</taxon>
    </lineage>
</organism>
<dbReference type="InterPro" id="IPR009057">
    <property type="entry name" value="Homeodomain-like_sf"/>
</dbReference>
<protein>
    <submittedName>
        <fullName evidence="6">TetR family transcriptional regulator</fullName>
    </submittedName>
</protein>
<dbReference type="Gene3D" id="1.10.357.10">
    <property type="entry name" value="Tetracycline Repressor, domain 2"/>
    <property type="match status" value="1"/>
</dbReference>
<dbReference type="RefSeq" id="WP_004902880.1">
    <property type="nucleotide sequence ID" value="NZ_BJJW01000006.1"/>
</dbReference>
<feature type="DNA-binding region" description="H-T-H motif" evidence="4">
    <location>
        <begin position="32"/>
        <end position="51"/>
    </location>
</feature>
<keyword evidence="2 4" id="KW-0238">DNA-binding</keyword>
<feature type="domain" description="HTH tetR-type" evidence="5">
    <location>
        <begin position="9"/>
        <end position="69"/>
    </location>
</feature>
<dbReference type="InterPro" id="IPR011075">
    <property type="entry name" value="TetR_C"/>
</dbReference>
<evidence type="ECO:0000313" key="6">
    <source>
        <dbReference type="EMBL" id="GDZ83631.1"/>
    </source>
</evidence>
<keyword evidence="3" id="KW-0804">Transcription</keyword>
<evidence type="ECO:0000256" key="2">
    <source>
        <dbReference type="ARBA" id="ARBA00023125"/>
    </source>
</evidence>
<dbReference type="Pfam" id="PF16859">
    <property type="entry name" value="TetR_C_11"/>
    <property type="match status" value="1"/>
</dbReference>
<dbReference type="AlphaFoldDB" id="A0A5A5TY46"/>
<dbReference type="InterPro" id="IPR036271">
    <property type="entry name" value="Tet_transcr_reg_TetR-rel_C_sf"/>
</dbReference>
<evidence type="ECO:0000256" key="4">
    <source>
        <dbReference type="PROSITE-ProRule" id="PRU00335"/>
    </source>
</evidence>
<dbReference type="InterPro" id="IPR001647">
    <property type="entry name" value="HTH_TetR"/>
</dbReference>
<keyword evidence="1" id="KW-0805">Transcription regulation</keyword>
<dbReference type="SUPFAM" id="SSF46689">
    <property type="entry name" value="Homeodomain-like"/>
    <property type="match status" value="1"/>
</dbReference>
<dbReference type="GO" id="GO:0003677">
    <property type="term" value="F:DNA binding"/>
    <property type="evidence" value="ECO:0007669"/>
    <property type="project" value="UniProtKB-UniRule"/>
</dbReference>
<sequence length="199" mass="23001">MVNKRRRGTELETAIYQATLEALEKEGFLKLNFGHVSELAGTSKSVLYRRWDTPFELAVAAIKYKIKTENSGQMDEIVWQGHSLKEDLEQLLNRFIVSIRTFDVYSTGGIMIESSQQQQDVLKKVLDEGIEIDIRAIEQILQRAQARGEIKYVNLKEEIKLLPFDWIRYQILIRGSLEQKDVQIIIEDVLLPTYLSALN</sequence>
<dbReference type="EMBL" id="BJJW01000006">
    <property type="protein sequence ID" value="GDZ83631.1"/>
    <property type="molecule type" value="Genomic_DNA"/>
</dbReference>
<evidence type="ECO:0000313" key="7">
    <source>
        <dbReference type="Proteomes" id="UP000323274"/>
    </source>
</evidence>
<dbReference type="PROSITE" id="PS50977">
    <property type="entry name" value="HTH_TETR_2"/>
    <property type="match status" value="1"/>
</dbReference>
<gene>
    <name evidence="6" type="ORF">LCIT_08730</name>
</gene>
<dbReference type="OMA" id="SVIYRRW"/>
<reference evidence="6 7" key="1">
    <citation type="submission" date="2019-04" db="EMBL/GenBank/DDBJ databases">
        <title>A pseudo-fructophilic Leuconostoc citreum strain F192-5 isolated from peel of satsuma mandarin: the first report for isolation and characterization of strain-dependent fructophilic-like characteristics.</title>
        <authorList>
            <person name="Maeno S."/>
            <person name="Tanizawa Y."/>
            <person name="Kajikawa A."/>
            <person name="Kanesaki Y."/>
            <person name="Kubota E."/>
            <person name="Arita M."/>
            <person name="Leon D."/>
            <person name="Endo A."/>
        </authorList>
    </citation>
    <scope>NUCLEOTIDE SEQUENCE [LARGE SCALE GENOMIC DNA]</scope>
    <source>
        <strain evidence="6 7">F192-5</strain>
    </source>
</reference>
<evidence type="ECO:0000256" key="3">
    <source>
        <dbReference type="ARBA" id="ARBA00023163"/>
    </source>
</evidence>
<proteinExistence type="predicted"/>
<comment type="caution">
    <text evidence="6">The sequence shown here is derived from an EMBL/GenBank/DDBJ whole genome shotgun (WGS) entry which is preliminary data.</text>
</comment>
<name>A0A5A5TY46_LEUCI</name>
<accession>A0A5A5TY46</accession>
<evidence type="ECO:0000259" key="5">
    <source>
        <dbReference type="PROSITE" id="PS50977"/>
    </source>
</evidence>
<dbReference type="SUPFAM" id="SSF48498">
    <property type="entry name" value="Tetracyclin repressor-like, C-terminal domain"/>
    <property type="match status" value="1"/>
</dbReference>